<dbReference type="PANTHER" id="PTHR24221">
    <property type="entry name" value="ATP-BINDING CASSETTE SUB-FAMILY B"/>
    <property type="match status" value="1"/>
</dbReference>
<dbReference type="InterPro" id="IPR005135">
    <property type="entry name" value="Endo/exonuclease/phosphatase"/>
</dbReference>
<keyword evidence="7" id="KW-0472">Membrane</keyword>
<evidence type="ECO:0000256" key="5">
    <source>
        <dbReference type="ARBA" id="ARBA00022837"/>
    </source>
</evidence>
<proteinExistence type="predicted"/>
<dbReference type="Pfam" id="PF00005">
    <property type="entry name" value="ABC_tran"/>
    <property type="match status" value="1"/>
</dbReference>
<evidence type="ECO:0000256" key="2">
    <source>
        <dbReference type="ARBA" id="ARBA00022692"/>
    </source>
</evidence>
<dbReference type="InterPro" id="IPR039421">
    <property type="entry name" value="Type_1_exporter"/>
</dbReference>
<keyword evidence="2" id="KW-0812">Transmembrane</keyword>
<dbReference type="Gene3D" id="2.60.40.2030">
    <property type="match status" value="1"/>
</dbReference>
<reference evidence="9" key="1">
    <citation type="submission" date="2021-02" db="EMBL/GenBank/DDBJ databases">
        <authorList>
            <person name="Dougan E. K."/>
            <person name="Rhodes N."/>
            <person name="Thang M."/>
            <person name="Chan C."/>
        </authorList>
    </citation>
    <scope>NUCLEOTIDE SEQUENCE</scope>
</reference>
<dbReference type="SUPFAM" id="SSF56219">
    <property type="entry name" value="DNase I-like"/>
    <property type="match status" value="1"/>
</dbReference>
<dbReference type="GO" id="GO:0016887">
    <property type="term" value="F:ATP hydrolysis activity"/>
    <property type="evidence" value="ECO:0007669"/>
    <property type="project" value="InterPro"/>
</dbReference>
<evidence type="ECO:0000256" key="4">
    <source>
        <dbReference type="ARBA" id="ARBA00022737"/>
    </source>
</evidence>
<dbReference type="GO" id="GO:0005524">
    <property type="term" value="F:ATP binding"/>
    <property type="evidence" value="ECO:0007669"/>
    <property type="project" value="InterPro"/>
</dbReference>
<keyword evidence="4" id="KW-0677">Repeat</keyword>
<feature type="domain" description="ABC transporter" evidence="8">
    <location>
        <begin position="752"/>
        <end position="1010"/>
    </location>
</feature>
<accession>A0A812QZL5</accession>
<comment type="subcellular location">
    <subcellularLocation>
        <location evidence="1">Membrane</location>
        <topology evidence="1">Multi-pass membrane protein</topology>
    </subcellularLocation>
</comment>
<evidence type="ECO:0000313" key="9">
    <source>
        <dbReference type="EMBL" id="CAE7412923.1"/>
    </source>
</evidence>
<keyword evidence="5" id="KW-0106">Calcium</keyword>
<dbReference type="GO" id="GO:0007154">
    <property type="term" value="P:cell communication"/>
    <property type="evidence" value="ECO:0007669"/>
    <property type="project" value="InterPro"/>
</dbReference>
<keyword evidence="6" id="KW-1133">Transmembrane helix</keyword>
<organism evidence="9 10">
    <name type="scientific">Symbiodinium pilosum</name>
    <name type="common">Dinoflagellate</name>
    <dbReference type="NCBI Taxonomy" id="2952"/>
    <lineage>
        <taxon>Eukaryota</taxon>
        <taxon>Sar</taxon>
        <taxon>Alveolata</taxon>
        <taxon>Dinophyceae</taxon>
        <taxon>Suessiales</taxon>
        <taxon>Symbiodiniaceae</taxon>
        <taxon>Symbiodinium</taxon>
    </lineage>
</organism>
<evidence type="ECO:0000256" key="6">
    <source>
        <dbReference type="ARBA" id="ARBA00022989"/>
    </source>
</evidence>
<keyword evidence="10" id="KW-1185">Reference proteome</keyword>
<evidence type="ECO:0000256" key="1">
    <source>
        <dbReference type="ARBA" id="ARBA00004141"/>
    </source>
</evidence>
<dbReference type="SUPFAM" id="SSF90123">
    <property type="entry name" value="ABC transporter transmembrane region"/>
    <property type="match status" value="1"/>
</dbReference>
<dbReference type="InterPro" id="IPR003644">
    <property type="entry name" value="Calx_beta"/>
</dbReference>
<dbReference type="Pfam" id="PF03160">
    <property type="entry name" value="Calx-beta"/>
    <property type="match status" value="1"/>
</dbReference>
<dbReference type="PANTHER" id="PTHR24221:SF654">
    <property type="entry name" value="ATP-BINDING CASSETTE SUB-FAMILY B MEMBER 6"/>
    <property type="match status" value="1"/>
</dbReference>
<dbReference type="InterPro" id="IPR027417">
    <property type="entry name" value="P-loop_NTPase"/>
</dbReference>
<dbReference type="EMBL" id="CAJNIZ010018613">
    <property type="protein sequence ID" value="CAE7412923.1"/>
    <property type="molecule type" value="Genomic_DNA"/>
</dbReference>
<evidence type="ECO:0000259" key="8">
    <source>
        <dbReference type="PROSITE" id="PS50893"/>
    </source>
</evidence>
<dbReference type="SUPFAM" id="SSF141072">
    <property type="entry name" value="CalX-like"/>
    <property type="match status" value="1"/>
</dbReference>
<dbReference type="Gene3D" id="3.60.10.10">
    <property type="entry name" value="Endonuclease/exonuclease/phosphatase"/>
    <property type="match status" value="1"/>
</dbReference>
<protein>
    <submittedName>
        <fullName evidence="9">ABCB10 protein</fullName>
    </submittedName>
</protein>
<dbReference type="PROSITE" id="PS50893">
    <property type="entry name" value="ABC_TRANSPORTER_2"/>
    <property type="match status" value="1"/>
</dbReference>
<dbReference type="GO" id="GO:0016020">
    <property type="term" value="C:membrane"/>
    <property type="evidence" value="ECO:0007669"/>
    <property type="project" value="UniProtKB-SubCell"/>
</dbReference>
<dbReference type="GO" id="GO:0034040">
    <property type="term" value="F:ATPase-coupled lipid transmembrane transporter activity"/>
    <property type="evidence" value="ECO:0007669"/>
    <property type="project" value="TreeGrafter"/>
</dbReference>
<evidence type="ECO:0000256" key="3">
    <source>
        <dbReference type="ARBA" id="ARBA00022729"/>
    </source>
</evidence>
<keyword evidence="3" id="KW-0732">Signal</keyword>
<comment type="caution">
    <text evidence="9">The sequence shown here is derived from an EMBL/GenBank/DDBJ whole genome shotgun (WGS) entry which is preliminary data.</text>
</comment>
<dbReference type="InterPro" id="IPR038081">
    <property type="entry name" value="CalX-like_sf"/>
</dbReference>
<dbReference type="InterPro" id="IPR036640">
    <property type="entry name" value="ABC1_TM_sf"/>
</dbReference>
<sequence>MTSMLERLASLNPFHSSTPAWARDEDAWALAARKRNRMLAAKLKVKSGDGQSFVAATYHMPCLFDVPIQRQAKAIHAVLLRDALKMRFPEESALVLAGDFNTKPEDSELDLLKTGRLPESDVAWPPPREEGPDFASWQNGASLQLHSAYAAALSSEPEYTNYAWIEGSPTPFRATLDYIFTTSAIEVVQVLPLPQVPSGDPVLPTAEMLGCKALEKFSWVWNDAATELFDKMAKNWKKERAGSLRQMPMSCSSRPRFLDAETEGQLTIDVMRMGSMKGVVKVWYRTVDASGEAGVNYEKAFGELIFGDQEYRKSIDISIIPTPDGWNPLTEFQVKLFDPEDCNLGNYLHTCRVKLIDDDTFPSSKYFEELRRPGGIDEISSVGLFREYWKLCFTFRGIGSRTAVNLIFDQLKNAFRYYMLYLNMYMVDVLFNLQDEEAKHELILPSRVDTAYLVAVAYLLPTLVLHVWDIMRAVMDVEGRLQVLLKSYLFRRYLNYSEESRQSVAPPDMLVALGAGAEAAAKGYAHVMPLCQQVGQLGVFIYFTVSENPGATYLLMAMPSVMAVFLLWKLCMREDPAEPEVSAHSLAAEVCQRYRLVADYSKRSKVNDAFDELTETERADTVPLNVASVNNDYFPAWLGPLFVSAYIVIDAGKVFEGELSLGTFLATVAVMRDVSSEFGRLYHLILELADLMISIRQLTLYINKRTDLRPRKAVNRERRALTKEARNEVMRDATLKHPDGESTAFKTDLIPIKLVDVSYGWDPQKPIFKDVNISVPQGKLVAVMGAHGTGKATLLKLMGGTIFPNKGTVFVPAHLRMLHVTQEAVILNVSPWQNLTFGASNPDEVDPMRVRHICQRLRMKAVLEMIEDDLRRVEDPDAEKQKNLVFINSSWQDSLTYSEKVKICLARALLMNPNLMVLQRPLHHYDDATGDLVLNLLKEHVANRGLELPEDSILQRRPRSCFLTVESAKDAQAADAVWYIEQSSIRALKPEEVTDEFFTRRISRHGRNAVVEHNENNNNISNETC</sequence>
<dbReference type="AlphaFoldDB" id="A0A812QZL5"/>
<dbReference type="InterPro" id="IPR003439">
    <property type="entry name" value="ABC_transporter-like_ATP-bd"/>
</dbReference>
<dbReference type="SUPFAM" id="SSF52540">
    <property type="entry name" value="P-loop containing nucleoside triphosphate hydrolases"/>
    <property type="match status" value="1"/>
</dbReference>
<dbReference type="OrthoDB" id="6593433at2759"/>
<dbReference type="Proteomes" id="UP000649617">
    <property type="component" value="Unassembled WGS sequence"/>
</dbReference>
<dbReference type="InterPro" id="IPR036691">
    <property type="entry name" value="Endo/exonu/phosph_ase_sf"/>
</dbReference>
<name>A0A812QZL5_SYMPI</name>
<dbReference type="Gene3D" id="3.40.50.300">
    <property type="entry name" value="P-loop containing nucleotide triphosphate hydrolases"/>
    <property type="match status" value="1"/>
</dbReference>
<evidence type="ECO:0000256" key="7">
    <source>
        <dbReference type="ARBA" id="ARBA00023136"/>
    </source>
</evidence>
<gene>
    <name evidence="9" type="primary">ABCB10</name>
    <name evidence="9" type="ORF">SPIL2461_LOCUS10180</name>
</gene>
<dbReference type="Gene3D" id="1.20.1560.10">
    <property type="entry name" value="ABC transporter type 1, transmembrane domain"/>
    <property type="match status" value="1"/>
</dbReference>
<evidence type="ECO:0000313" key="10">
    <source>
        <dbReference type="Proteomes" id="UP000649617"/>
    </source>
</evidence>
<dbReference type="Pfam" id="PF03372">
    <property type="entry name" value="Exo_endo_phos"/>
    <property type="match status" value="1"/>
</dbReference>